<dbReference type="Gene3D" id="3.30.450.20">
    <property type="entry name" value="PAS domain"/>
    <property type="match status" value="2"/>
</dbReference>
<dbReference type="InterPro" id="IPR000014">
    <property type="entry name" value="PAS"/>
</dbReference>
<comment type="caution">
    <text evidence="5">The sequence shown here is derived from an EMBL/GenBank/DDBJ whole genome shotgun (WGS) entry which is preliminary data.</text>
</comment>
<accession>A0ABW8EW22</accession>
<dbReference type="CDD" id="cd01948">
    <property type="entry name" value="EAL"/>
    <property type="match status" value="1"/>
</dbReference>
<dbReference type="PROSITE" id="PS50887">
    <property type="entry name" value="GGDEF"/>
    <property type="match status" value="1"/>
</dbReference>
<dbReference type="CDD" id="cd01949">
    <property type="entry name" value="GGDEF"/>
    <property type="match status" value="1"/>
</dbReference>
<reference evidence="5 6" key="1">
    <citation type="submission" date="2024-10" db="EMBL/GenBank/DDBJ databases">
        <title>The Natural Products Discovery Center: Release of the First 8490 Sequenced Strains for Exploring Actinobacteria Biosynthetic Diversity.</title>
        <authorList>
            <person name="Kalkreuter E."/>
            <person name="Kautsar S.A."/>
            <person name="Yang D."/>
            <person name="Bader C.D."/>
            <person name="Teijaro C.N."/>
            <person name="Fluegel L."/>
            <person name="Davis C.M."/>
            <person name="Simpson J.R."/>
            <person name="Lauterbach L."/>
            <person name="Steele A.D."/>
            <person name="Gui C."/>
            <person name="Meng S."/>
            <person name="Li G."/>
            <person name="Viehrig K."/>
            <person name="Ye F."/>
            <person name="Su P."/>
            <person name="Kiefer A.F."/>
            <person name="Nichols A."/>
            <person name="Cepeda A.J."/>
            <person name="Yan W."/>
            <person name="Fan B."/>
            <person name="Jiang Y."/>
            <person name="Adhikari A."/>
            <person name="Zheng C.-J."/>
            <person name="Schuster L."/>
            <person name="Cowan T.M."/>
            <person name="Smanski M.J."/>
            <person name="Chevrette M.G."/>
            <person name="De Carvalho L.P.S."/>
            <person name="Shen B."/>
        </authorList>
    </citation>
    <scope>NUCLEOTIDE SEQUENCE [LARGE SCALE GENOMIC DNA]</scope>
    <source>
        <strain evidence="5 6">NPDC087045</strain>
    </source>
</reference>
<dbReference type="SMART" id="SM00267">
    <property type="entry name" value="GGDEF"/>
    <property type="match status" value="1"/>
</dbReference>
<dbReference type="PROSITE" id="PS50112">
    <property type="entry name" value="PAS"/>
    <property type="match status" value="2"/>
</dbReference>
<dbReference type="Pfam" id="PF00563">
    <property type="entry name" value="EAL"/>
    <property type="match status" value="1"/>
</dbReference>
<dbReference type="SMART" id="SM00091">
    <property type="entry name" value="PAS"/>
    <property type="match status" value="2"/>
</dbReference>
<dbReference type="RefSeq" id="WP_402699341.1">
    <property type="nucleotide sequence ID" value="NZ_JBIUZV010000003.1"/>
</dbReference>
<dbReference type="InterPro" id="IPR013767">
    <property type="entry name" value="PAS_fold"/>
</dbReference>
<dbReference type="Gene3D" id="3.30.70.270">
    <property type="match status" value="1"/>
</dbReference>
<name>A0ABW8EW22_9BURK</name>
<keyword evidence="6" id="KW-1185">Reference proteome</keyword>
<dbReference type="EMBL" id="JBIUZV010000003">
    <property type="protein sequence ID" value="MFJ3045642.1"/>
    <property type="molecule type" value="Genomic_DNA"/>
</dbReference>
<dbReference type="PIRSF" id="PIRSF005925">
    <property type="entry name" value="Dos"/>
    <property type="match status" value="1"/>
</dbReference>
<dbReference type="InterPro" id="IPR035919">
    <property type="entry name" value="EAL_sf"/>
</dbReference>
<dbReference type="PANTHER" id="PTHR44757">
    <property type="entry name" value="DIGUANYLATE CYCLASE DGCP"/>
    <property type="match status" value="1"/>
</dbReference>
<dbReference type="InterPro" id="IPR000160">
    <property type="entry name" value="GGDEF_dom"/>
</dbReference>
<dbReference type="NCBIfam" id="TIGR00254">
    <property type="entry name" value="GGDEF"/>
    <property type="match status" value="1"/>
</dbReference>
<dbReference type="Pfam" id="PF00990">
    <property type="entry name" value="GGDEF"/>
    <property type="match status" value="1"/>
</dbReference>
<dbReference type="PROSITE" id="PS50113">
    <property type="entry name" value="PAC"/>
    <property type="match status" value="1"/>
</dbReference>
<evidence type="ECO:0000259" key="2">
    <source>
        <dbReference type="PROSITE" id="PS50113"/>
    </source>
</evidence>
<dbReference type="InterPro" id="IPR029787">
    <property type="entry name" value="Nucleotide_cyclase"/>
</dbReference>
<evidence type="ECO:0000259" key="3">
    <source>
        <dbReference type="PROSITE" id="PS50883"/>
    </source>
</evidence>
<dbReference type="InterPro" id="IPR001610">
    <property type="entry name" value="PAC"/>
</dbReference>
<protein>
    <submittedName>
        <fullName evidence="5">Bifunctional diguanylate cyclase/phosphodiesterase</fullName>
    </submittedName>
</protein>
<sequence length="682" mass="76600">MLERSSRHFHEQALVGIYVVDATGYVRYANPKMADILGYDHAEAMIGLPFSELVAPEDLAQVQAHHQQLRDGARNHVRHTRRMVSQNGARRWMDVHGSVDEFEGGTVLIEMALDVNQQVQAAWHSRLADRVFESASEGILITDEEFRILTVNPAFTRITGYGIDEAIGKHSRMMTGPSSRTNVNRSMLEQLASIGNWQGEMMDRRKDGTWYPAWLSISTIRDNHDAISHYVGVFTDNTIRKEAENKLAYLAEHDNLTGLFNRNSLMRTLSEKIGSAEQHGGNLMLFFIDFDRFKSVNDTLGHHFGDQLLVAATERLRRQLRQQDVLARFGGDEFIVVLDDAASENMATELAQRLMSNMVEPFFINGHKIFMSASIGCAIYPQHGKDAMTILKNADIAMYRAKERGKNAFQLFNKEMSVRALEQMLLENSLRHALERQEFELFYQPQLSAADNRICGMEALVRWRHPTRGLTAPGLFISLAEQTGLIVPMGDWILREACRQGKAWLDRGYRFGRIAVNLSPCQFLSDDLPAAIDAALAQSGLPPSMLELEITESAIMQNQQAATALLKRMRELGVTISVDDFGTGYSSLASLKQYPLDTLKIDRSFVKDIPYDADNVAITEAIIAIAHKLRLRVVAEGVESEEQNAFLRSAGCDVIQGYLHGRPLPPAEIESRWFAEGEKNAG</sequence>
<dbReference type="SMART" id="SM00086">
    <property type="entry name" value="PAC"/>
    <property type="match status" value="2"/>
</dbReference>
<dbReference type="InterPro" id="IPR035965">
    <property type="entry name" value="PAS-like_dom_sf"/>
</dbReference>
<feature type="domain" description="EAL" evidence="3">
    <location>
        <begin position="423"/>
        <end position="677"/>
    </location>
</feature>
<dbReference type="CDD" id="cd00130">
    <property type="entry name" value="PAS"/>
    <property type="match status" value="2"/>
</dbReference>
<dbReference type="SUPFAM" id="SSF55785">
    <property type="entry name" value="PYP-like sensor domain (PAS domain)"/>
    <property type="match status" value="2"/>
</dbReference>
<feature type="domain" description="GGDEF" evidence="4">
    <location>
        <begin position="281"/>
        <end position="414"/>
    </location>
</feature>
<organism evidence="5 6">
    <name type="scientific">Herbaspirillum chlorophenolicum</name>
    <dbReference type="NCBI Taxonomy" id="211589"/>
    <lineage>
        <taxon>Bacteria</taxon>
        <taxon>Pseudomonadati</taxon>
        <taxon>Pseudomonadota</taxon>
        <taxon>Betaproteobacteria</taxon>
        <taxon>Burkholderiales</taxon>
        <taxon>Oxalobacteraceae</taxon>
        <taxon>Herbaspirillum</taxon>
    </lineage>
</organism>
<dbReference type="NCBIfam" id="TIGR00229">
    <property type="entry name" value="sensory_box"/>
    <property type="match status" value="2"/>
</dbReference>
<feature type="domain" description="PAS" evidence="1">
    <location>
        <begin position="2"/>
        <end position="73"/>
    </location>
</feature>
<dbReference type="SUPFAM" id="SSF141868">
    <property type="entry name" value="EAL domain-like"/>
    <property type="match status" value="1"/>
</dbReference>
<evidence type="ECO:0000259" key="4">
    <source>
        <dbReference type="PROSITE" id="PS50887"/>
    </source>
</evidence>
<dbReference type="Pfam" id="PF13426">
    <property type="entry name" value="PAS_9"/>
    <property type="match status" value="1"/>
</dbReference>
<evidence type="ECO:0000313" key="5">
    <source>
        <dbReference type="EMBL" id="MFJ3045642.1"/>
    </source>
</evidence>
<dbReference type="Proteomes" id="UP001617427">
    <property type="component" value="Unassembled WGS sequence"/>
</dbReference>
<dbReference type="Pfam" id="PF00989">
    <property type="entry name" value="PAS"/>
    <property type="match status" value="1"/>
</dbReference>
<feature type="domain" description="PAC" evidence="2">
    <location>
        <begin position="197"/>
        <end position="249"/>
    </location>
</feature>
<dbReference type="SMART" id="SM00052">
    <property type="entry name" value="EAL"/>
    <property type="match status" value="1"/>
</dbReference>
<dbReference type="InterPro" id="IPR052155">
    <property type="entry name" value="Biofilm_reg_signaling"/>
</dbReference>
<evidence type="ECO:0000313" key="6">
    <source>
        <dbReference type="Proteomes" id="UP001617427"/>
    </source>
</evidence>
<dbReference type="SUPFAM" id="SSF55073">
    <property type="entry name" value="Nucleotide cyclase"/>
    <property type="match status" value="1"/>
</dbReference>
<dbReference type="Gene3D" id="3.20.20.450">
    <property type="entry name" value="EAL domain"/>
    <property type="match status" value="1"/>
</dbReference>
<dbReference type="InterPro" id="IPR043128">
    <property type="entry name" value="Rev_trsase/Diguanyl_cyclase"/>
</dbReference>
<evidence type="ECO:0000259" key="1">
    <source>
        <dbReference type="PROSITE" id="PS50112"/>
    </source>
</evidence>
<gene>
    <name evidence="5" type="ORF">ACIPEN_07435</name>
</gene>
<dbReference type="PANTHER" id="PTHR44757:SF2">
    <property type="entry name" value="BIOFILM ARCHITECTURE MAINTENANCE PROTEIN MBAA"/>
    <property type="match status" value="1"/>
</dbReference>
<dbReference type="PROSITE" id="PS50883">
    <property type="entry name" value="EAL"/>
    <property type="match status" value="1"/>
</dbReference>
<dbReference type="InterPro" id="IPR001633">
    <property type="entry name" value="EAL_dom"/>
</dbReference>
<feature type="domain" description="PAS" evidence="1">
    <location>
        <begin position="124"/>
        <end position="195"/>
    </location>
</feature>
<dbReference type="InterPro" id="IPR012226">
    <property type="entry name" value="Diguanyl_cyclase/Pdiesterase"/>
</dbReference>
<dbReference type="InterPro" id="IPR000700">
    <property type="entry name" value="PAS-assoc_C"/>
</dbReference>
<proteinExistence type="predicted"/>